<comment type="caution">
    <text evidence="1">The sequence shown here is derived from an EMBL/GenBank/DDBJ whole genome shotgun (WGS) entry which is preliminary data.</text>
</comment>
<organism evidence="1 2">
    <name type="scientific">Pinctada imbricata</name>
    <name type="common">Atlantic pearl-oyster</name>
    <name type="synonym">Pinctada martensii</name>
    <dbReference type="NCBI Taxonomy" id="66713"/>
    <lineage>
        <taxon>Eukaryota</taxon>
        <taxon>Metazoa</taxon>
        <taxon>Spiralia</taxon>
        <taxon>Lophotrochozoa</taxon>
        <taxon>Mollusca</taxon>
        <taxon>Bivalvia</taxon>
        <taxon>Autobranchia</taxon>
        <taxon>Pteriomorphia</taxon>
        <taxon>Pterioida</taxon>
        <taxon>Pterioidea</taxon>
        <taxon>Pteriidae</taxon>
        <taxon>Pinctada</taxon>
    </lineage>
</organism>
<accession>A0AA88XR84</accession>
<dbReference type="AlphaFoldDB" id="A0AA88XR84"/>
<reference evidence="1" key="1">
    <citation type="submission" date="2019-08" db="EMBL/GenBank/DDBJ databases">
        <title>The improved chromosome-level genome for the pearl oyster Pinctada fucata martensii using PacBio sequencing and Hi-C.</title>
        <authorList>
            <person name="Zheng Z."/>
        </authorList>
    </citation>
    <scope>NUCLEOTIDE SEQUENCE</scope>
    <source>
        <strain evidence="1">ZZ-2019</strain>
        <tissue evidence="1">Adductor muscle</tissue>
    </source>
</reference>
<evidence type="ECO:0000313" key="2">
    <source>
        <dbReference type="Proteomes" id="UP001186944"/>
    </source>
</evidence>
<name>A0AA88XR84_PINIB</name>
<proteinExistence type="predicted"/>
<protein>
    <submittedName>
        <fullName evidence="1">Uncharacterized protein</fullName>
    </submittedName>
</protein>
<gene>
    <name evidence="1" type="ORF">FSP39_012256</name>
</gene>
<keyword evidence="2" id="KW-1185">Reference proteome</keyword>
<dbReference type="PANTHER" id="PTHR34415:SF1">
    <property type="entry name" value="INTEGRASE CATALYTIC DOMAIN-CONTAINING PROTEIN"/>
    <property type="match status" value="1"/>
</dbReference>
<dbReference type="PANTHER" id="PTHR34415">
    <property type="entry name" value="INTEGRASE CATALYTIC DOMAIN-CONTAINING PROTEIN"/>
    <property type="match status" value="1"/>
</dbReference>
<sequence length="192" mass="22288">MPAAPRGRNEIPPIYLPSYETKTPVHKQYVISCGESRHVDLTLFRNIWQHTLPHIQIMKPRSDLCFKCQQHHEHIPAAVTEKEKLAAISAFTEHIQQAQNERDFYNLCGTCISKFHHFRFTNELGVVYARGTTESTEQRFDLKRPDVNVTEFLTQYPSVLAPAGLSGDRQSDLYRNVRQFVRDPHELCPRPF</sequence>
<dbReference type="Proteomes" id="UP001186944">
    <property type="component" value="Unassembled WGS sequence"/>
</dbReference>
<evidence type="ECO:0000313" key="1">
    <source>
        <dbReference type="EMBL" id="KAK3086019.1"/>
    </source>
</evidence>
<dbReference type="EMBL" id="VSWD01000012">
    <property type="protein sequence ID" value="KAK3086019.1"/>
    <property type="molecule type" value="Genomic_DNA"/>
</dbReference>